<proteinExistence type="predicted"/>
<dbReference type="EMBL" id="FOVE01000027">
    <property type="protein sequence ID" value="SFO01606.1"/>
    <property type="molecule type" value="Genomic_DNA"/>
</dbReference>
<organism evidence="3 4">
    <name type="scientific">Formivibrio citricus</name>
    <dbReference type="NCBI Taxonomy" id="83765"/>
    <lineage>
        <taxon>Bacteria</taxon>
        <taxon>Pseudomonadati</taxon>
        <taxon>Pseudomonadota</taxon>
        <taxon>Betaproteobacteria</taxon>
        <taxon>Neisseriales</taxon>
        <taxon>Chitinibacteraceae</taxon>
        <taxon>Formivibrio</taxon>
    </lineage>
</organism>
<keyword evidence="4" id="KW-1185">Reference proteome</keyword>
<feature type="transmembrane region" description="Helical" evidence="1">
    <location>
        <begin position="140"/>
        <end position="161"/>
    </location>
</feature>
<reference evidence="4" key="1">
    <citation type="submission" date="2016-10" db="EMBL/GenBank/DDBJ databases">
        <authorList>
            <person name="Varghese N."/>
            <person name="Submissions S."/>
        </authorList>
    </citation>
    <scope>NUCLEOTIDE SEQUENCE [LARGE SCALE GENOMIC DNA]</scope>
    <source>
        <strain evidence="4">DSM 6150</strain>
    </source>
</reference>
<evidence type="ECO:0000259" key="2">
    <source>
        <dbReference type="Pfam" id="PF00892"/>
    </source>
</evidence>
<feature type="transmembrane region" description="Helical" evidence="1">
    <location>
        <begin position="117"/>
        <end position="134"/>
    </location>
</feature>
<dbReference type="AlphaFoldDB" id="A0A1I5DQZ8"/>
<dbReference type="Pfam" id="PF00892">
    <property type="entry name" value="EamA"/>
    <property type="match status" value="2"/>
</dbReference>
<dbReference type="PANTHER" id="PTHR22911">
    <property type="entry name" value="ACYL-MALONYL CONDENSING ENZYME-RELATED"/>
    <property type="match status" value="1"/>
</dbReference>
<feature type="domain" description="EamA" evidence="2">
    <location>
        <begin position="9"/>
        <end position="133"/>
    </location>
</feature>
<name>A0A1I5DQZ8_9NEIS</name>
<keyword evidence="1" id="KW-0812">Transmembrane</keyword>
<dbReference type="Proteomes" id="UP000242869">
    <property type="component" value="Unassembled WGS sequence"/>
</dbReference>
<dbReference type="GO" id="GO:0016020">
    <property type="term" value="C:membrane"/>
    <property type="evidence" value="ECO:0007669"/>
    <property type="project" value="InterPro"/>
</dbReference>
<keyword evidence="1" id="KW-0472">Membrane</keyword>
<dbReference type="OrthoDB" id="8690132at2"/>
<feature type="transmembrane region" description="Helical" evidence="1">
    <location>
        <begin position="61"/>
        <end position="82"/>
    </location>
</feature>
<feature type="transmembrane region" description="Helical" evidence="1">
    <location>
        <begin position="228"/>
        <end position="248"/>
    </location>
</feature>
<evidence type="ECO:0000313" key="4">
    <source>
        <dbReference type="Proteomes" id="UP000242869"/>
    </source>
</evidence>
<dbReference type="SUPFAM" id="SSF103481">
    <property type="entry name" value="Multidrug resistance efflux transporter EmrE"/>
    <property type="match status" value="2"/>
</dbReference>
<accession>A0A1I5DQZ8</accession>
<keyword evidence="1" id="KW-1133">Transmembrane helix</keyword>
<feature type="transmembrane region" description="Helical" evidence="1">
    <location>
        <begin position="173"/>
        <end position="194"/>
    </location>
</feature>
<feature type="transmembrane region" description="Helical" evidence="1">
    <location>
        <begin position="88"/>
        <end position="110"/>
    </location>
</feature>
<feature type="transmembrane region" description="Helical" evidence="1">
    <location>
        <begin position="37"/>
        <end position="54"/>
    </location>
</feature>
<sequence length="295" mass="31104">MTPQQTDYRGILAIAGCAFLWSLGGLFIKLIDWNAMAIAGMRSLIAGIVILLWLKRPRFTWSFAQIAAGVTNAVTMLLFVFANKTTTAANAILLQYSAPVFTAIFGAWLLHEKPKTEHLVAFPFVAGGMLVFFLDDVSAGGLVGNIAAAASGLTFGLYFVFMRMQKNESPLESNLLSQFIAAAIALPIACFLPMQGSVTPGAIAAILGLGVVQIGLAAIFFARGITRITAVQAVLIALIEPIFNPVWVFLSTGEKPGSNALIGGAVIIVAVTAASIASVRRAKGEMVRAEVEAAS</sequence>
<feature type="transmembrane region" description="Helical" evidence="1">
    <location>
        <begin position="200"/>
        <end position="221"/>
    </location>
</feature>
<dbReference type="STRING" id="83765.SAMN05660284_02728"/>
<feature type="domain" description="EamA" evidence="2">
    <location>
        <begin position="144"/>
        <end position="272"/>
    </location>
</feature>
<feature type="transmembrane region" description="Helical" evidence="1">
    <location>
        <begin position="12"/>
        <end position="31"/>
    </location>
</feature>
<evidence type="ECO:0000313" key="3">
    <source>
        <dbReference type="EMBL" id="SFO01606.1"/>
    </source>
</evidence>
<gene>
    <name evidence="3" type="ORF">SAMN05660284_02728</name>
</gene>
<dbReference type="InterPro" id="IPR037185">
    <property type="entry name" value="EmrE-like"/>
</dbReference>
<dbReference type="RefSeq" id="WP_091198059.1">
    <property type="nucleotide sequence ID" value="NZ_FOVE01000027.1"/>
</dbReference>
<dbReference type="InterPro" id="IPR000620">
    <property type="entry name" value="EamA_dom"/>
</dbReference>
<evidence type="ECO:0000256" key="1">
    <source>
        <dbReference type="SAM" id="Phobius"/>
    </source>
</evidence>
<feature type="transmembrane region" description="Helical" evidence="1">
    <location>
        <begin position="260"/>
        <end position="279"/>
    </location>
</feature>
<protein>
    <submittedName>
        <fullName evidence="3">EamA domain-containing membrane protein RarD</fullName>
    </submittedName>
</protein>